<dbReference type="NCBIfam" id="NF041247">
    <property type="entry name" value="UsfY"/>
    <property type="match status" value="1"/>
</dbReference>
<feature type="transmembrane region" description="Helical" evidence="2">
    <location>
        <begin position="32"/>
        <end position="51"/>
    </location>
</feature>
<evidence type="ECO:0000313" key="4">
    <source>
        <dbReference type="Proteomes" id="UP000093592"/>
    </source>
</evidence>
<dbReference type="RefSeq" id="WP_065013065.1">
    <property type="nucleotide sequence ID" value="NZ_LZKJ01000038.1"/>
</dbReference>
<dbReference type="EMBL" id="LZKJ01000038">
    <property type="protein sequence ID" value="OBI51601.1"/>
    <property type="molecule type" value="Genomic_DNA"/>
</dbReference>
<evidence type="ECO:0000256" key="2">
    <source>
        <dbReference type="SAM" id="Phobius"/>
    </source>
</evidence>
<keyword evidence="2" id="KW-1133">Transmembrane helix</keyword>
<name>A0A1A2ZRA7_9MYCO</name>
<organism evidence="3 4">
    <name type="scientific">Mycobacterium kyorinense</name>
    <dbReference type="NCBI Taxonomy" id="487514"/>
    <lineage>
        <taxon>Bacteria</taxon>
        <taxon>Bacillati</taxon>
        <taxon>Actinomycetota</taxon>
        <taxon>Actinomycetes</taxon>
        <taxon>Mycobacteriales</taxon>
        <taxon>Mycobacteriaceae</taxon>
        <taxon>Mycobacterium</taxon>
    </lineage>
</organism>
<dbReference type="Proteomes" id="UP000093592">
    <property type="component" value="Unassembled WGS sequence"/>
</dbReference>
<keyword evidence="2" id="KW-0812">Transmembrane</keyword>
<keyword evidence="2" id="KW-0472">Membrane</keyword>
<evidence type="ECO:0008006" key="5">
    <source>
        <dbReference type="Google" id="ProtNLM"/>
    </source>
</evidence>
<comment type="caution">
    <text evidence="3">The sequence shown here is derived from an EMBL/GenBank/DDBJ whole genome shotgun (WGS) entry which is preliminary data.</text>
</comment>
<feature type="compositionally biased region" description="Basic and acidic residues" evidence="1">
    <location>
        <begin position="1"/>
        <end position="12"/>
    </location>
</feature>
<evidence type="ECO:0000313" key="3">
    <source>
        <dbReference type="EMBL" id="OBI51601.1"/>
    </source>
</evidence>
<protein>
    <recommendedName>
        <fullName evidence="5">UsfY protein</fullName>
    </recommendedName>
</protein>
<dbReference type="AlphaFoldDB" id="A0A1A2ZRA7"/>
<sequence>MGDTAHDPVDHHRTTRTHAGETMKNTAKAPGVLLLAVGVVAFVVCLAGFALGQIGVGVASLVVALLAAGAGLAWLAMEGRRVRDVEREWLAQHPEAR</sequence>
<accession>A0A1A2ZRA7</accession>
<feature type="transmembrane region" description="Helical" evidence="2">
    <location>
        <begin position="57"/>
        <end position="77"/>
    </location>
</feature>
<evidence type="ECO:0000256" key="1">
    <source>
        <dbReference type="SAM" id="MobiDB-lite"/>
    </source>
</evidence>
<feature type="region of interest" description="Disordered" evidence="1">
    <location>
        <begin position="1"/>
        <end position="23"/>
    </location>
</feature>
<gene>
    <name evidence="3" type="ORF">A5707_13755</name>
</gene>
<proteinExistence type="predicted"/>
<dbReference type="InterPro" id="IPR049606">
    <property type="entry name" value="UsfY-like"/>
</dbReference>
<reference evidence="4" key="1">
    <citation type="submission" date="2016-06" db="EMBL/GenBank/DDBJ databases">
        <authorList>
            <person name="Sutton G."/>
            <person name="Brinkac L."/>
            <person name="Sanka R."/>
            <person name="Adams M."/>
            <person name="Lau E."/>
            <person name="Sam S."/>
            <person name="Sreng N."/>
            <person name="Him V."/>
            <person name="Kerleguer A."/>
            <person name="Cheng S."/>
        </authorList>
    </citation>
    <scope>NUCLEOTIDE SEQUENCE [LARGE SCALE GENOMIC DNA]</scope>
    <source>
        <strain evidence="4">E861</strain>
    </source>
</reference>